<dbReference type="PANTHER" id="PTHR31061:SF24">
    <property type="entry name" value="LD22376P"/>
    <property type="match status" value="1"/>
</dbReference>
<dbReference type="EMBL" id="JBELOE010000212">
    <property type="protein sequence ID" value="MER2492482.1"/>
    <property type="molecule type" value="Genomic_DNA"/>
</dbReference>
<keyword evidence="3" id="KW-1185">Reference proteome</keyword>
<dbReference type="PANTHER" id="PTHR31061">
    <property type="entry name" value="LD22376P"/>
    <property type="match status" value="1"/>
</dbReference>
<comment type="caution">
    <text evidence="2">The sequence shown here is derived from an EMBL/GenBank/DDBJ whole genome shotgun (WGS) entry which is preliminary data.</text>
</comment>
<name>A0ABV1RHS0_9ALTE</name>
<keyword evidence="1" id="KW-0472">Membrane</keyword>
<feature type="transmembrane region" description="Helical" evidence="1">
    <location>
        <begin position="83"/>
        <end position="100"/>
    </location>
</feature>
<dbReference type="RefSeq" id="WP_350401997.1">
    <property type="nucleotide sequence ID" value="NZ_JBELOE010000212.1"/>
</dbReference>
<reference evidence="2 3" key="1">
    <citation type="submission" date="2024-06" db="EMBL/GenBank/DDBJ databases">
        <authorList>
            <person name="Chen R.Y."/>
        </authorList>
    </citation>
    <scope>NUCLEOTIDE SEQUENCE [LARGE SCALE GENOMIC DNA]</scope>
    <source>
        <strain evidence="2 3">D2</strain>
    </source>
</reference>
<proteinExistence type="predicted"/>
<sequence length="361" mass="41344">MMRYQALDVLRGLTVAVMMLVNMPGAWQAVYTPLLHAHWHGWTLTDLVFPFFLFVIGSAMYFSLKKSESLANNNNVSRIFKRAFYLFSIGLMLNALWMIPPNGVENLRIMGVMQRISLAYLIGGLLILCCRRSHLYIVSLLILVGYSSSLAWYSESPYSLQDNLVRFVDMSILGEAHMYQLRGIAFEPEGLLSTLPAVVNILFGFEITRVLNQATRPLVAVKKLTLICAITFFAAIILQNWIPINKYLWTSSYVLFTSAWATGVLLFLIWILDIKGRSKFAFPFIVFGLNPLFIYVFHWVLTVLYYKIPVADSNLYETMYQWILAGDTANKAASLLFAMLQLLLLWMTCYGLYRRNIIIKL</sequence>
<feature type="transmembrane region" description="Helical" evidence="1">
    <location>
        <begin position="112"/>
        <end position="128"/>
    </location>
</feature>
<gene>
    <name evidence="2" type="ORF">ABS311_11405</name>
</gene>
<feature type="transmembrane region" description="Helical" evidence="1">
    <location>
        <begin position="224"/>
        <end position="242"/>
    </location>
</feature>
<feature type="transmembrane region" description="Helical" evidence="1">
    <location>
        <begin position="12"/>
        <end position="30"/>
    </location>
</feature>
<protein>
    <submittedName>
        <fullName evidence="2">DUF5009 domain-containing protein</fullName>
    </submittedName>
</protein>
<evidence type="ECO:0000313" key="3">
    <source>
        <dbReference type="Proteomes" id="UP001467690"/>
    </source>
</evidence>
<feature type="transmembrane region" description="Helical" evidence="1">
    <location>
        <begin position="284"/>
        <end position="306"/>
    </location>
</feature>
<organism evidence="2 3">
    <name type="scientific">Catenovulum sediminis</name>
    <dbReference type="NCBI Taxonomy" id="1740262"/>
    <lineage>
        <taxon>Bacteria</taxon>
        <taxon>Pseudomonadati</taxon>
        <taxon>Pseudomonadota</taxon>
        <taxon>Gammaproteobacteria</taxon>
        <taxon>Alteromonadales</taxon>
        <taxon>Alteromonadaceae</taxon>
        <taxon>Catenovulum</taxon>
    </lineage>
</organism>
<feature type="transmembrane region" description="Helical" evidence="1">
    <location>
        <begin position="42"/>
        <end position="62"/>
    </location>
</feature>
<keyword evidence="1" id="KW-0812">Transmembrane</keyword>
<feature type="transmembrane region" description="Helical" evidence="1">
    <location>
        <begin position="332"/>
        <end position="353"/>
    </location>
</feature>
<feature type="transmembrane region" description="Helical" evidence="1">
    <location>
        <begin position="135"/>
        <end position="154"/>
    </location>
</feature>
<accession>A0ABV1RHS0</accession>
<evidence type="ECO:0000256" key="1">
    <source>
        <dbReference type="SAM" id="Phobius"/>
    </source>
</evidence>
<keyword evidence="1" id="KW-1133">Transmembrane helix</keyword>
<evidence type="ECO:0000313" key="2">
    <source>
        <dbReference type="EMBL" id="MER2492482.1"/>
    </source>
</evidence>
<feature type="transmembrane region" description="Helical" evidence="1">
    <location>
        <begin position="248"/>
        <end position="272"/>
    </location>
</feature>
<feature type="transmembrane region" description="Helical" evidence="1">
    <location>
        <begin position="191"/>
        <end position="212"/>
    </location>
</feature>
<dbReference type="Proteomes" id="UP001467690">
    <property type="component" value="Unassembled WGS sequence"/>
</dbReference>